<feature type="transmembrane region" description="Helical" evidence="12">
    <location>
        <begin position="319"/>
        <end position="347"/>
    </location>
</feature>
<feature type="transmembrane region" description="Helical" evidence="12">
    <location>
        <begin position="222"/>
        <end position="240"/>
    </location>
</feature>
<keyword evidence="5 12" id="KW-0349">Heme</keyword>
<dbReference type="GO" id="GO:0046872">
    <property type="term" value="F:metal ion binding"/>
    <property type="evidence" value="ECO:0007669"/>
    <property type="project" value="UniProtKB-UniRule"/>
</dbReference>
<proteinExistence type="inferred from homology"/>
<evidence type="ECO:0000256" key="6">
    <source>
        <dbReference type="ARBA" id="ARBA00022692"/>
    </source>
</evidence>
<evidence type="ECO:0000256" key="5">
    <source>
        <dbReference type="ARBA" id="ARBA00022617"/>
    </source>
</evidence>
<evidence type="ECO:0000256" key="11">
    <source>
        <dbReference type="ARBA" id="ARBA00023136"/>
    </source>
</evidence>
<dbReference type="PATRIC" id="fig|1196324.3.peg.3174"/>
<feature type="transmembrane region" description="Helical" evidence="12">
    <location>
        <begin position="181"/>
        <end position="202"/>
    </location>
</feature>
<dbReference type="STRING" id="1196324.A374_15494"/>
<keyword evidence="14" id="KW-1185">Reference proteome</keyword>
<dbReference type="PANTHER" id="PTHR30365:SF14">
    <property type="entry name" value="CYTOCHROME BD MENAQUINOL OXIDASE SUBUNIT I-RELATED"/>
    <property type="match status" value="1"/>
</dbReference>
<evidence type="ECO:0000256" key="8">
    <source>
        <dbReference type="ARBA" id="ARBA00022982"/>
    </source>
</evidence>
<name>I8IY63_9BACL</name>
<keyword evidence="11 12" id="KW-0472">Membrane</keyword>
<protein>
    <submittedName>
        <fullName evidence="13">Cytochrome d ubiquinol oxidase subunit I</fullName>
    </submittedName>
</protein>
<evidence type="ECO:0000256" key="10">
    <source>
        <dbReference type="ARBA" id="ARBA00023004"/>
    </source>
</evidence>
<keyword evidence="4 12" id="KW-1003">Cell membrane</keyword>
<keyword evidence="6 12" id="KW-0812">Transmembrane</keyword>
<organism evidence="13 14">
    <name type="scientific">Fictibacillus macauensis ZFHKF-1</name>
    <dbReference type="NCBI Taxonomy" id="1196324"/>
    <lineage>
        <taxon>Bacteria</taxon>
        <taxon>Bacillati</taxon>
        <taxon>Bacillota</taxon>
        <taxon>Bacilli</taxon>
        <taxon>Bacillales</taxon>
        <taxon>Fictibacillaceae</taxon>
        <taxon>Fictibacillus</taxon>
    </lineage>
</organism>
<feature type="transmembrane region" description="Helical" evidence="12">
    <location>
        <begin position="58"/>
        <end position="83"/>
    </location>
</feature>
<dbReference type="PANTHER" id="PTHR30365">
    <property type="entry name" value="CYTOCHROME D UBIQUINOL OXIDASE"/>
    <property type="match status" value="1"/>
</dbReference>
<evidence type="ECO:0000256" key="9">
    <source>
        <dbReference type="ARBA" id="ARBA00022989"/>
    </source>
</evidence>
<accession>I8IY63</accession>
<evidence type="ECO:0000256" key="3">
    <source>
        <dbReference type="ARBA" id="ARBA00022448"/>
    </source>
</evidence>
<evidence type="ECO:0000256" key="7">
    <source>
        <dbReference type="ARBA" id="ARBA00022723"/>
    </source>
</evidence>
<keyword evidence="9 12" id="KW-1133">Transmembrane helix</keyword>
<reference evidence="13 14" key="1">
    <citation type="journal article" date="2012" name="J. Bacteriol.">
        <title>Genome of Bacillus macauensis ZFHKF-1, a Long-Chain-Forming Bacterium.</title>
        <authorList>
            <person name="Cai L."/>
            <person name="Zhang T."/>
        </authorList>
    </citation>
    <scope>NUCLEOTIDE SEQUENCE [LARGE SCALE GENOMIC DNA]</scope>
    <source>
        <strain evidence="13 14">ZFHKF-1</strain>
    </source>
</reference>
<dbReference type="eggNOG" id="COG1271">
    <property type="taxonomic scope" value="Bacteria"/>
</dbReference>
<dbReference type="OrthoDB" id="9807042at2"/>
<comment type="similarity">
    <text evidence="2 12">Belongs to the cytochrome ubiquinol oxidase subunit 1 family.</text>
</comment>
<feature type="transmembrane region" description="Helical" evidence="12">
    <location>
        <begin position="95"/>
        <end position="115"/>
    </location>
</feature>
<dbReference type="Pfam" id="PF01654">
    <property type="entry name" value="Cyt_bd_oxida_I"/>
    <property type="match status" value="1"/>
</dbReference>
<evidence type="ECO:0000256" key="12">
    <source>
        <dbReference type="PIRNR" id="PIRNR006446"/>
    </source>
</evidence>
<evidence type="ECO:0000313" key="14">
    <source>
        <dbReference type="Proteomes" id="UP000004080"/>
    </source>
</evidence>
<evidence type="ECO:0000256" key="4">
    <source>
        <dbReference type="ARBA" id="ARBA00022475"/>
    </source>
</evidence>
<dbReference type="GO" id="GO:0009055">
    <property type="term" value="F:electron transfer activity"/>
    <property type="evidence" value="ECO:0007669"/>
    <property type="project" value="UniProtKB-UniRule"/>
</dbReference>
<dbReference type="RefSeq" id="WP_007203172.1">
    <property type="nucleotide sequence ID" value="NZ_AKKV01000034.1"/>
</dbReference>
<feature type="transmembrane region" description="Helical" evidence="12">
    <location>
        <begin position="410"/>
        <end position="433"/>
    </location>
</feature>
<feature type="transmembrane region" description="Helical" evidence="12">
    <location>
        <begin position="359"/>
        <end position="381"/>
    </location>
</feature>
<feature type="transmembrane region" description="Helical" evidence="12">
    <location>
        <begin position="15"/>
        <end position="38"/>
    </location>
</feature>
<dbReference type="GO" id="GO:0070069">
    <property type="term" value="C:cytochrome complex"/>
    <property type="evidence" value="ECO:0007669"/>
    <property type="project" value="UniProtKB-UniRule"/>
</dbReference>
<keyword evidence="8 12" id="KW-0249">Electron transport</keyword>
<evidence type="ECO:0000313" key="13">
    <source>
        <dbReference type="EMBL" id="EIT84421.1"/>
    </source>
</evidence>
<dbReference type="GO" id="GO:0019646">
    <property type="term" value="P:aerobic electron transport chain"/>
    <property type="evidence" value="ECO:0007669"/>
    <property type="project" value="InterPro"/>
</dbReference>
<dbReference type="EMBL" id="AKKV01000034">
    <property type="protein sequence ID" value="EIT84421.1"/>
    <property type="molecule type" value="Genomic_DNA"/>
</dbReference>
<keyword evidence="3 12" id="KW-0813">Transport</keyword>
<feature type="transmembrane region" description="Helical" evidence="12">
    <location>
        <begin position="122"/>
        <end position="145"/>
    </location>
</feature>
<evidence type="ECO:0000256" key="1">
    <source>
        <dbReference type="ARBA" id="ARBA00004651"/>
    </source>
</evidence>
<sequence length="454" mass="50415">MDTVVLARAFFGTSLAFHIIFATLGVGIPLLIVIAEILHQVKKDNDYAIMAKRWTKAFAVLLGVAIPSGTIVGVQLSLLWPGFMEIVGKVISLPFQVEIFAFFIEALFMSIYVYAADRLPKAFRILSVILVAFGAVASAILITAVNTWMNTPAGFQIASDGTIYDVHPWTAFFNPSFLSSAFHVAVTAYMTGGFAVASVAAYKLLKRKKRTAQEITYHKKGFLLALIVGLTFSLISSISGHHSAQVLHEHSPEKLAAAEGLFKSQRYAPLAIGGFTDPKTESVKYGIEIPWMLSWLAAGKFDTKVKGLYEFPRETWPPFYVHTLFNIMVGIGFFLLALAAFSLVWMYYTKRKKRGFPKWLLVVLIFSGPLSMLGIEFGWIFSCSGRQPWTIYKVQTTSEAATQSTNLGGLFLLFIGLYVLLGALTILILTSYFKRHPVYKEFEKYSGYEEKGSS</sequence>
<gene>
    <name evidence="13" type="ORF">A374_15494</name>
</gene>
<dbReference type="GO" id="GO:0020037">
    <property type="term" value="F:heme binding"/>
    <property type="evidence" value="ECO:0007669"/>
    <property type="project" value="TreeGrafter"/>
</dbReference>
<dbReference type="Proteomes" id="UP000004080">
    <property type="component" value="Unassembled WGS sequence"/>
</dbReference>
<comment type="caution">
    <text evidence="13">The sequence shown here is derived from an EMBL/GenBank/DDBJ whole genome shotgun (WGS) entry which is preliminary data.</text>
</comment>
<dbReference type="GO" id="GO:0016682">
    <property type="term" value="F:oxidoreductase activity, acting on diphenols and related substances as donors, oxygen as acceptor"/>
    <property type="evidence" value="ECO:0007669"/>
    <property type="project" value="TreeGrafter"/>
</dbReference>
<evidence type="ECO:0000256" key="2">
    <source>
        <dbReference type="ARBA" id="ARBA00009819"/>
    </source>
</evidence>
<dbReference type="InterPro" id="IPR002585">
    <property type="entry name" value="Cyt-d_ubiquinol_oxidase_su_1"/>
</dbReference>
<dbReference type="AlphaFoldDB" id="I8IY63"/>
<dbReference type="GO" id="GO:0005886">
    <property type="term" value="C:plasma membrane"/>
    <property type="evidence" value="ECO:0007669"/>
    <property type="project" value="UniProtKB-SubCell"/>
</dbReference>
<dbReference type="PIRSF" id="PIRSF006446">
    <property type="entry name" value="Cyt_quinol_oxidase_1"/>
    <property type="match status" value="1"/>
</dbReference>
<keyword evidence="7 12" id="KW-0479">Metal-binding</keyword>
<keyword evidence="10 12" id="KW-0408">Iron</keyword>
<comment type="subcellular location">
    <subcellularLocation>
        <location evidence="1">Cell membrane</location>
        <topology evidence="1">Multi-pass membrane protein</topology>
    </subcellularLocation>
</comment>